<accession>A0A6C0K0B0</accession>
<protein>
    <submittedName>
        <fullName evidence="2">Uncharacterized protein</fullName>
    </submittedName>
</protein>
<feature type="compositionally biased region" description="Basic residues" evidence="1">
    <location>
        <begin position="1"/>
        <end position="23"/>
    </location>
</feature>
<organism evidence="2">
    <name type="scientific">viral metagenome</name>
    <dbReference type="NCBI Taxonomy" id="1070528"/>
    <lineage>
        <taxon>unclassified sequences</taxon>
        <taxon>metagenomes</taxon>
        <taxon>organismal metagenomes</taxon>
    </lineage>
</organism>
<name>A0A6C0K0B0_9ZZZZ</name>
<proteinExistence type="predicted"/>
<feature type="region of interest" description="Disordered" evidence="1">
    <location>
        <begin position="107"/>
        <end position="126"/>
    </location>
</feature>
<evidence type="ECO:0000313" key="2">
    <source>
        <dbReference type="EMBL" id="QHU10591.1"/>
    </source>
</evidence>
<feature type="region of interest" description="Disordered" evidence="1">
    <location>
        <begin position="527"/>
        <end position="550"/>
    </location>
</feature>
<dbReference type="AlphaFoldDB" id="A0A6C0K0B0"/>
<feature type="compositionally biased region" description="Basic residues" evidence="1">
    <location>
        <begin position="530"/>
        <end position="550"/>
    </location>
</feature>
<feature type="compositionally biased region" description="Basic and acidic residues" evidence="1">
    <location>
        <begin position="111"/>
        <end position="124"/>
    </location>
</feature>
<sequence length="550" mass="61395">MYMTKKHNTAKKRNTKRKLKGGLRQKDPSLTSWQAVYKMISVPGAKLSKISFSSLKGFIFRLDVPHDPANSEFFGLNAAGTALNEPVYSLIFKFAIISGAEESLPPLVVPGDKDDRGNDPRYEDSNGQIVRGRAKQTEDLDGFKTEANVQQAIYTGTLAPQGKPITISVVDFSYFNKAASDALLAQLLGIPGNSQTVQAMLQYMMDSVNATKQLGMMTMELVNSEFRELWSVENQAAFSSDCNYALAQILILFTKLKVMNYDCHAGNVLASRNPPASTGLEERSVLIDFGRTLNFNSANPFTSDKRKIVAVYETLTGQKFARDLAAATSIDFTDLYVSGRTSEDEVIGRMELIVKFMAYIDYATNTTYFDMSSMNRPQLKTFLQYLYGPTFSEDWGRTLPDWTLTPAVRSAYASIIPTIRALTMARIQQTSFTSVESVSRRIQTGEIITINKANVFYDRSNMNVWNPPAAVAEEVIDRDTVPLLRQRPGRAPAMSAAFSVGKGVECKEDDPSCCDKVTGCLFVKKDAKGGKTRRRNKRKNYKKRNNTRRR</sequence>
<reference evidence="2" key="1">
    <citation type="journal article" date="2020" name="Nature">
        <title>Giant virus diversity and host interactions through global metagenomics.</title>
        <authorList>
            <person name="Schulz F."/>
            <person name="Roux S."/>
            <person name="Paez-Espino D."/>
            <person name="Jungbluth S."/>
            <person name="Walsh D.A."/>
            <person name="Denef V.J."/>
            <person name="McMahon K.D."/>
            <person name="Konstantinidis K.T."/>
            <person name="Eloe-Fadrosh E.A."/>
            <person name="Kyrpides N.C."/>
            <person name="Woyke T."/>
        </authorList>
    </citation>
    <scope>NUCLEOTIDE SEQUENCE</scope>
    <source>
        <strain evidence="2">GVMAG-S-1101165-83</strain>
    </source>
</reference>
<evidence type="ECO:0000256" key="1">
    <source>
        <dbReference type="SAM" id="MobiDB-lite"/>
    </source>
</evidence>
<dbReference type="EMBL" id="MN740769">
    <property type="protein sequence ID" value="QHU10591.1"/>
    <property type="molecule type" value="Genomic_DNA"/>
</dbReference>
<feature type="region of interest" description="Disordered" evidence="1">
    <location>
        <begin position="1"/>
        <end position="25"/>
    </location>
</feature>